<feature type="non-terminal residue" evidence="1">
    <location>
        <position position="192"/>
    </location>
</feature>
<keyword evidence="2" id="KW-1185">Reference proteome</keyword>
<protein>
    <submittedName>
        <fullName evidence="1">15796_t:CDS:1</fullName>
    </submittedName>
</protein>
<feature type="non-terminal residue" evidence="1">
    <location>
        <position position="1"/>
    </location>
</feature>
<name>A0ACA9QUQ8_9GLOM</name>
<organism evidence="1 2">
    <name type="scientific">Dentiscutata heterogama</name>
    <dbReference type="NCBI Taxonomy" id="1316150"/>
    <lineage>
        <taxon>Eukaryota</taxon>
        <taxon>Fungi</taxon>
        <taxon>Fungi incertae sedis</taxon>
        <taxon>Mucoromycota</taxon>
        <taxon>Glomeromycotina</taxon>
        <taxon>Glomeromycetes</taxon>
        <taxon>Diversisporales</taxon>
        <taxon>Gigasporaceae</taxon>
        <taxon>Dentiscutata</taxon>
    </lineage>
</organism>
<reference evidence="1" key="1">
    <citation type="submission" date="2021-06" db="EMBL/GenBank/DDBJ databases">
        <authorList>
            <person name="Kallberg Y."/>
            <person name="Tangrot J."/>
            <person name="Rosling A."/>
        </authorList>
    </citation>
    <scope>NUCLEOTIDE SEQUENCE</scope>
    <source>
        <strain evidence="1">IL203A</strain>
    </source>
</reference>
<evidence type="ECO:0000313" key="1">
    <source>
        <dbReference type="EMBL" id="CAG8765131.1"/>
    </source>
</evidence>
<evidence type="ECO:0000313" key="2">
    <source>
        <dbReference type="Proteomes" id="UP000789702"/>
    </source>
</evidence>
<proteinExistence type="predicted"/>
<sequence length="192" mass="22072">VVSKQKEDGSFELSETICKELDVPIEDIMTTVKLNTNNKRLRSPKSDSWWKTALTMSYLQVASPHYESQWKGKFNKACEYLSKQIGDVNIEKELLNCTNEYVIDRAHEKAIRNNDQEDIYAPKHDFTEETLHEDLRSSVDVDVVRIICNIQREDGSFTLDSSITDYLDINPEEVIKSLKFIGSSQLRGCDDS</sequence>
<comment type="caution">
    <text evidence="1">The sequence shown here is derived from an EMBL/GenBank/DDBJ whole genome shotgun (WGS) entry which is preliminary data.</text>
</comment>
<gene>
    <name evidence="1" type="ORF">DHETER_LOCUS15517</name>
</gene>
<accession>A0ACA9QUQ8</accession>
<dbReference type="EMBL" id="CAJVPU010053434">
    <property type="protein sequence ID" value="CAG8765131.1"/>
    <property type="molecule type" value="Genomic_DNA"/>
</dbReference>
<dbReference type="Proteomes" id="UP000789702">
    <property type="component" value="Unassembled WGS sequence"/>
</dbReference>